<dbReference type="OrthoDB" id="277743at2759"/>
<accession>A0A088SJ96</accession>
<dbReference type="VEuPathDB" id="TriTrypDB:LPAL13_340033200"/>
<reference evidence="2 3" key="1">
    <citation type="journal article" date="2015" name="Sci. Rep.">
        <title>The genome of Leishmania panamensis: insights into genomics of the L. (Viannia) subgenus.</title>
        <authorList>
            <person name="Llanes A."/>
            <person name="Restrepo C.M."/>
            <person name="Vecchio G.D."/>
            <person name="Anguizola F.J."/>
            <person name="Lleonart R."/>
        </authorList>
    </citation>
    <scope>NUCLEOTIDE SEQUENCE [LARGE SCALE GENOMIC DNA]</scope>
    <source>
        <strain evidence="2 3">MHOM/PA/94/PSC-1</strain>
    </source>
</reference>
<feature type="compositionally biased region" description="Basic and acidic residues" evidence="1">
    <location>
        <begin position="27"/>
        <end position="38"/>
    </location>
</feature>
<dbReference type="KEGG" id="lpan:LPMP_342710"/>
<gene>
    <name evidence="2" type="ORF">LPMP_342710</name>
</gene>
<sequence>MTKLVRKLKQMAKKRAHRKTVQKRKVERAQRELERRSEQQSQKLEDEVDREMARLNGEIEEEVNARAAASSRDIDNDAARSVMVKRAMRIVGDLILDTPVKKSKKQMTRKQARRREKMVERGLAVSDSLSNKWDRKKRCVKIRAQIRNEDLHN</sequence>
<proteinExistence type="predicted"/>
<feature type="compositionally biased region" description="Basic residues" evidence="1">
    <location>
        <begin position="1"/>
        <end position="26"/>
    </location>
</feature>
<dbReference type="Proteomes" id="UP000063063">
    <property type="component" value="Chromosome 34"/>
</dbReference>
<dbReference type="GeneID" id="22578776"/>
<dbReference type="RefSeq" id="XP_010702697.1">
    <property type="nucleotide sequence ID" value="XM_010704395.1"/>
</dbReference>
<dbReference type="VEuPathDB" id="TriTrypDB:LPMP_342710"/>
<evidence type="ECO:0000313" key="3">
    <source>
        <dbReference type="Proteomes" id="UP000063063"/>
    </source>
</evidence>
<feature type="region of interest" description="Disordered" evidence="1">
    <location>
        <begin position="1"/>
        <end position="49"/>
    </location>
</feature>
<evidence type="ECO:0000313" key="2">
    <source>
        <dbReference type="EMBL" id="AIO01897.1"/>
    </source>
</evidence>
<dbReference type="EMBL" id="CP009403">
    <property type="protein sequence ID" value="AIO01897.1"/>
    <property type="molecule type" value="Genomic_DNA"/>
</dbReference>
<dbReference type="eggNOG" id="ENOG502S576">
    <property type="taxonomic scope" value="Eukaryota"/>
</dbReference>
<organism evidence="2 3">
    <name type="scientific">Leishmania panamensis</name>
    <dbReference type="NCBI Taxonomy" id="5679"/>
    <lineage>
        <taxon>Eukaryota</taxon>
        <taxon>Discoba</taxon>
        <taxon>Euglenozoa</taxon>
        <taxon>Kinetoplastea</taxon>
        <taxon>Metakinetoplastina</taxon>
        <taxon>Trypanosomatida</taxon>
        <taxon>Trypanosomatidae</taxon>
        <taxon>Leishmaniinae</taxon>
        <taxon>Leishmania</taxon>
        <taxon>Leishmania guyanensis species complex</taxon>
    </lineage>
</organism>
<dbReference type="AlphaFoldDB" id="A0A088SJ96"/>
<name>A0A088SJ96_LEIPA</name>
<protein>
    <submittedName>
        <fullName evidence="2">Uncharacterized protein</fullName>
    </submittedName>
</protein>
<keyword evidence="3" id="KW-1185">Reference proteome</keyword>
<evidence type="ECO:0000256" key="1">
    <source>
        <dbReference type="SAM" id="MobiDB-lite"/>
    </source>
</evidence>